<evidence type="ECO:0000313" key="4">
    <source>
        <dbReference type="EMBL" id="MCQ8184329.1"/>
    </source>
</evidence>
<gene>
    <name evidence="4" type="ORF">NOG11_02920</name>
</gene>
<dbReference type="InterPro" id="IPR011006">
    <property type="entry name" value="CheY-like_superfamily"/>
</dbReference>
<dbReference type="EMBL" id="JANIBC010000001">
    <property type="protein sequence ID" value="MCQ8184329.1"/>
    <property type="molecule type" value="Genomic_DNA"/>
</dbReference>
<name>A0A9X2L7F3_9PROT</name>
<dbReference type="AlphaFoldDB" id="A0A9X2L7F3"/>
<evidence type="ECO:0000313" key="5">
    <source>
        <dbReference type="Proteomes" id="UP001142610"/>
    </source>
</evidence>
<dbReference type="RefSeq" id="WP_256618134.1">
    <property type="nucleotide sequence ID" value="NZ_JANIBC010000001.1"/>
</dbReference>
<dbReference type="Proteomes" id="UP001142610">
    <property type="component" value="Unassembled WGS sequence"/>
</dbReference>
<dbReference type="GO" id="GO:0000160">
    <property type="term" value="P:phosphorelay signal transduction system"/>
    <property type="evidence" value="ECO:0007669"/>
    <property type="project" value="InterPro"/>
</dbReference>
<dbReference type="Pfam" id="PF00072">
    <property type="entry name" value="Response_reg"/>
    <property type="match status" value="1"/>
</dbReference>
<proteinExistence type="predicted"/>
<dbReference type="InterPro" id="IPR001789">
    <property type="entry name" value="Sig_transdc_resp-reg_receiver"/>
</dbReference>
<keyword evidence="5" id="KW-1185">Reference proteome</keyword>
<evidence type="ECO:0000256" key="2">
    <source>
        <dbReference type="PROSITE-ProRule" id="PRU00169"/>
    </source>
</evidence>
<comment type="caution">
    <text evidence="4">The sequence shown here is derived from an EMBL/GenBank/DDBJ whole genome shotgun (WGS) entry which is preliminary data.</text>
</comment>
<keyword evidence="1 2" id="KW-0597">Phosphoprotein</keyword>
<dbReference type="PANTHER" id="PTHR44591">
    <property type="entry name" value="STRESS RESPONSE REGULATOR PROTEIN 1"/>
    <property type="match status" value="1"/>
</dbReference>
<feature type="modified residue" description="4-aspartylphosphate" evidence="2">
    <location>
        <position position="50"/>
    </location>
</feature>
<reference evidence="4" key="1">
    <citation type="submission" date="2022-07" db="EMBL/GenBank/DDBJ databases">
        <title>Parvularcula maris sp. nov., an algicidal bacterium isolated from seawater.</title>
        <authorList>
            <person name="Li F."/>
        </authorList>
    </citation>
    <scope>NUCLEOTIDE SEQUENCE</scope>
    <source>
        <strain evidence="4">BGMRC 0090</strain>
    </source>
</reference>
<dbReference type="SUPFAM" id="SSF52172">
    <property type="entry name" value="CheY-like"/>
    <property type="match status" value="1"/>
</dbReference>
<dbReference type="InterPro" id="IPR050595">
    <property type="entry name" value="Bact_response_regulator"/>
</dbReference>
<evidence type="ECO:0000256" key="1">
    <source>
        <dbReference type="ARBA" id="ARBA00022553"/>
    </source>
</evidence>
<dbReference type="PROSITE" id="PS50110">
    <property type="entry name" value="RESPONSE_REGULATORY"/>
    <property type="match status" value="1"/>
</dbReference>
<dbReference type="Gene3D" id="3.40.50.2300">
    <property type="match status" value="1"/>
</dbReference>
<protein>
    <submittedName>
        <fullName evidence="4">Response regulator</fullName>
    </submittedName>
</protein>
<dbReference type="SMART" id="SM00448">
    <property type="entry name" value="REC"/>
    <property type="match status" value="1"/>
</dbReference>
<sequence>MGKAWVLEDSERVTEVIIELLASFGIDAAPAPSLVKLSSAIKRGDILFLDWDLPGMGALDALTALATIPSTERPHIVLMAAENEPSKFVLAKAAGASFYMLKPFDRTDMADVLKRCGVEVEEAA</sequence>
<feature type="domain" description="Response regulatory" evidence="3">
    <location>
        <begin position="3"/>
        <end position="117"/>
    </location>
</feature>
<organism evidence="4 5">
    <name type="scientific">Parvularcula maris</name>
    <dbReference type="NCBI Taxonomy" id="2965077"/>
    <lineage>
        <taxon>Bacteria</taxon>
        <taxon>Pseudomonadati</taxon>
        <taxon>Pseudomonadota</taxon>
        <taxon>Alphaproteobacteria</taxon>
        <taxon>Parvularculales</taxon>
        <taxon>Parvularculaceae</taxon>
        <taxon>Parvularcula</taxon>
    </lineage>
</organism>
<dbReference type="CDD" id="cd00156">
    <property type="entry name" value="REC"/>
    <property type="match status" value="1"/>
</dbReference>
<dbReference type="PANTHER" id="PTHR44591:SF3">
    <property type="entry name" value="RESPONSE REGULATORY DOMAIN-CONTAINING PROTEIN"/>
    <property type="match status" value="1"/>
</dbReference>
<evidence type="ECO:0000259" key="3">
    <source>
        <dbReference type="PROSITE" id="PS50110"/>
    </source>
</evidence>
<accession>A0A9X2L7F3</accession>